<evidence type="ECO:0000313" key="1">
    <source>
        <dbReference type="EMBL" id="KHO66386.1"/>
    </source>
</evidence>
<name>A0A0B3BZ81_9PSED</name>
<reference evidence="1 2" key="1">
    <citation type="submission" date="2014-11" db="EMBL/GenBank/DDBJ databases">
        <title>Genome sequence of Pseudomonas tuomuerensis JCM 14085.</title>
        <authorList>
            <person name="Shin S.-K."/>
            <person name="Yi H."/>
        </authorList>
    </citation>
    <scope>NUCLEOTIDE SEQUENCE [LARGE SCALE GENOMIC DNA]</scope>
    <source>
        <strain evidence="1 2">JCM 14085</strain>
    </source>
</reference>
<organism evidence="1 2">
    <name type="scientific">Pseudomonas flexibilis</name>
    <dbReference type="NCBI Taxonomy" id="706570"/>
    <lineage>
        <taxon>Bacteria</taxon>
        <taxon>Pseudomonadati</taxon>
        <taxon>Pseudomonadota</taxon>
        <taxon>Gammaproteobacteria</taxon>
        <taxon>Pseudomonadales</taxon>
        <taxon>Pseudomonadaceae</taxon>
        <taxon>Pseudomonas</taxon>
    </lineage>
</organism>
<evidence type="ECO:0000313" key="2">
    <source>
        <dbReference type="Proteomes" id="UP000030980"/>
    </source>
</evidence>
<accession>A0A0B3BZ81</accession>
<dbReference type="Proteomes" id="UP000030980">
    <property type="component" value="Unassembled WGS sequence"/>
</dbReference>
<sequence length="66" mass="6900">MTSINFGPAEADLVHKKQALHRAGLAADRTQKLANEFAPTGVCAGPFFCRSGLVRELFGGRLGAAG</sequence>
<keyword evidence="2" id="KW-1185">Reference proteome</keyword>
<proteinExistence type="predicted"/>
<dbReference type="EMBL" id="JTAK01000001">
    <property type="protein sequence ID" value="KHO66386.1"/>
    <property type="molecule type" value="Genomic_DNA"/>
</dbReference>
<dbReference type="AlphaFoldDB" id="A0A0B3BZ81"/>
<dbReference type="STRING" id="706570.PT85_02100"/>
<gene>
    <name evidence="1" type="ORF">PT85_02100</name>
</gene>
<comment type="caution">
    <text evidence="1">The sequence shown here is derived from an EMBL/GenBank/DDBJ whole genome shotgun (WGS) entry which is preliminary data.</text>
</comment>
<protein>
    <submittedName>
        <fullName evidence="1">Uncharacterized protein</fullName>
    </submittedName>
</protein>